<gene>
    <name evidence="10" type="primary">ga29845</name>
    <name evidence="10" type="ORF">PR202_ga29845</name>
</gene>
<proteinExistence type="predicted"/>
<dbReference type="EMBL" id="BQKI01000018">
    <property type="protein sequence ID" value="GJN11642.1"/>
    <property type="molecule type" value="Genomic_DNA"/>
</dbReference>
<keyword evidence="7" id="KW-1133">Transmembrane helix</keyword>
<keyword evidence="11" id="KW-1185">Reference proteome</keyword>
<evidence type="ECO:0000256" key="8">
    <source>
        <dbReference type="ARBA" id="ARBA00023136"/>
    </source>
</evidence>
<evidence type="ECO:0000256" key="6">
    <source>
        <dbReference type="ARBA" id="ARBA00022840"/>
    </source>
</evidence>
<dbReference type="Gene3D" id="2.60.120.200">
    <property type="match status" value="1"/>
</dbReference>
<dbReference type="Gene3D" id="1.10.510.10">
    <property type="entry name" value="Transferase(Phosphotransferase) domain 1"/>
    <property type="match status" value="1"/>
</dbReference>
<evidence type="ECO:0000256" key="1">
    <source>
        <dbReference type="ARBA" id="ARBA00004479"/>
    </source>
</evidence>
<keyword evidence="3" id="KW-0732">Signal</keyword>
<dbReference type="GO" id="GO:0005524">
    <property type="term" value="F:ATP binding"/>
    <property type="evidence" value="ECO:0007669"/>
    <property type="project" value="UniProtKB-KW"/>
</dbReference>
<keyword evidence="4" id="KW-0430">Lectin</keyword>
<evidence type="ECO:0000256" key="3">
    <source>
        <dbReference type="ARBA" id="ARBA00022729"/>
    </source>
</evidence>
<organism evidence="10 11">
    <name type="scientific">Eleusine coracana subsp. coracana</name>
    <dbReference type="NCBI Taxonomy" id="191504"/>
    <lineage>
        <taxon>Eukaryota</taxon>
        <taxon>Viridiplantae</taxon>
        <taxon>Streptophyta</taxon>
        <taxon>Embryophyta</taxon>
        <taxon>Tracheophyta</taxon>
        <taxon>Spermatophyta</taxon>
        <taxon>Magnoliopsida</taxon>
        <taxon>Liliopsida</taxon>
        <taxon>Poales</taxon>
        <taxon>Poaceae</taxon>
        <taxon>PACMAD clade</taxon>
        <taxon>Chloridoideae</taxon>
        <taxon>Cynodonteae</taxon>
        <taxon>Eleusininae</taxon>
        <taxon>Eleusine</taxon>
    </lineage>
</organism>
<dbReference type="AlphaFoldDB" id="A0AAV5DM79"/>
<evidence type="ECO:0000256" key="7">
    <source>
        <dbReference type="ARBA" id="ARBA00022989"/>
    </source>
</evidence>
<comment type="subcellular location">
    <subcellularLocation>
        <location evidence="1">Membrane</location>
        <topology evidence="1">Single-pass type I membrane protein</topology>
    </subcellularLocation>
</comment>
<protein>
    <recommendedName>
        <fullName evidence="9">Legume lectin domain-containing protein</fullName>
    </recommendedName>
</protein>
<keyword evidence="6" id="KW-0067">ATP-binding</keyword>
<dbReference type="Pfam" id="PF00139">
    <property type="entry name" value="Lectin_legB"/>
    <property type="match status" value="1"/>
</dbReference>
<evidence type="ECO:0000256" key="2">
    <source>
        <dbReference type="ARBA" id="ARBA00022692"/>
    </source>
</evidence>
<dbReference type="SUPFAM" id="SSF49899">
    <property type="entry name" value="Concanavalin A-like lectins/glucanases"/>
    <property type="match status" value="1"/>
</dbReference>
<dbReference type="GO" id="GO:0030246">
    <property type="term" value="F:carbohydrate binding"/>
    <property type="evidence" value="ECO:0007669"/>
    <property type="project" value="UniProtKB-KW"/>
</dbReference>
<evidence type="ECO:0000256" key="4">
    <source>
        <dbReference type="ARBA" id="ARBA00022734"/>
    </source>
</evidence>
<sequence length="199" mass="21793">MSDNHVGIDVNGLESMDADNAGYYDDTTGSSFRNLSLISRKAMQVWVDFDGQTMQQVNVTMAPLQLLRPKKPLLSTIIVNLSSVIDDTAPRIDSAEVKEEWVYKGVLLESSKTTEVAVKKDVLLLDWVRDHQRQGTALDTMDSRLGGIYDADEARLALNLGLMCAHPGADTRPGMRKVVQLLTAGRRPPYTGGDDAGAE</sequence>
<dbReference type="GO" id="GO:0016020">
    <property type="term" value="C:membrane"/>
    <property type="evidence" value="ECO:0007669"/>
    <property type="project" value="UniProtKB-SubCell"/>
</dbReference>
<keyword evidence="8" id="KW-0472">Membrane</keyword>
<comment type="caution">
    <text evidence="10">The sequence shown here is derived from an EMBL/GenBank/DDBJ whole genome shotgun (WGS) entry which is preliminary data.</text>
</comment>
<evidence type="ECO:0000313" key="11">
    <source>
        <dbReference type="Proteomes" id="UP001054889"/>
    </source>
</evidence>
<dbReference type="Proteomes" id="UP001054889">
    <property type="component" value="Unassembled WGS sequence"/>
</dbReference>
<keyword evidence="5" id="KW-0547">Nucleotide-binding</keyword>
<evidence type="ECO:0000313" key="10">
    <source>
        <dbReference type="EMBL" id="GJN11642.1"/>
    </source>
</evidence>
<dbReference type="PANTHER" id="PTHR27007">
    <property type="match status" value="1"/>
</dbReference>
<evidence type="ECO:0000259" key="9">
    <source>
        <dbReference type="Pfam" id="PF00139"/>
    </source>
</evidence>
<feature type="domain" description="Legume lectin" evidence="9">
    <location>
        <begin position="2"/>
        <end position="87"/>
    </location>
</feature>
<dbReference type="InterPro" id="IPR013320">
    <property type="entry name" value="ConA-like_dom_sf"/>
</dbReference>
<reference evidence="10" key="1">
    <citation type="journal article" date="2018" name="DNA Res.">
        <title>Multiple hybrid de novo genome assembly of finger millet, an orphan allotetraploid crop.</title>
        <authorList>
            <person name="Hatakeyama M."/>
            <person name="Aluri S."/>
            <person name="Balachadran M.T."/>
            <person name="Sivarajan S.R."/>
            <person name="Patrignani A."/>
            <person name="Gruter S."/>
            <person name="Poveda L."/>
            <person name="Shimizu-Inatsugi R."/>
            <person name="Baeten J."/>
            <person name="Francoijs K.J."/>
            <person name="Nataraja K.N."/>
            <person name="Reddy Y.A.N."/>
            <person name="Phadnis S."/>
            <person name="Ravikumar R.L."/>
            <person name="Schlapbach R."/>
            <person name="Sreeman S.M."/>
            <person name="Shimizu K.K."/>
        </authorList>
    </citation>
    <scope>NUCLEOTIDE SEQUENCE</scope>
</reference>
<dbReference type="InterPro" id="IPR050528">
    <property type="entry name" value="L-type_Lectin-RKs"/>
</dbReference>
<evidence type="ECO:0000256" key="5">
    <source>
        <dbReference type="ARBA" id="ARBA00022741"/>
    </source>
</evidence>
<keyword evidence="2" id="KW-0812">Transmembrane</keyword>
<dbReference type="InterPro" id="IPR001220">
    <property type="entry name" value="Legume_lectin_dom"/>
</dbReference>
<accession>A0AAV5DM79</accession>
<name>A0AAV5DM79_ELECO</name>
<reference evidence="10" key="2">
    <citation type="submission" date="2021-12" db="EMBL/GenBank/DDBJ databases">
        <title>Resequencing data analysis of finger millet.</title>
        <authorList>
            <person name="Hatakeyama M."/>
            <person name="Aluri S."/>
            <person name="Balachadran M.T."/>
            <person name="Sivarajan S.R."/>
            <person name="Poveda L."/>
            <person name="Shimizu-Inatsugi R."/>
            <person name="Schlapbach R."/>
            <person name="Sreeman S.M."/>
            <person name="Shimizu K.K."/>
        </authorList>
    </citation>
    <scope>NUCLEOTIDE SEQUENCE</scope>
</reference>